<organism evidence="2">
    <name type="scientific">marine sediment metagenome</name>
    <dbReference type="NCBI Taxonomy" id="412755"/>
    <lineage>
        <taxon>unclassified sequences</taxon>
        <taxon>metagenomes</taxon>
        <taxon>ecological metagenomes</taxon>
    </lineage>
</organism>
<feature type="transmembrane region" description="Helical" evidence="1">
    <location>
        <begin position="370"/>
        <end position="390"/>
    </location>
</feature>
<name>A0A0F9NXI5_9ZZZZ</name>
<feature type="transmembrane region" description="Helical" evidence="1">
    <location>
        <begin position="396"/>
        <end position="414"/>
    </location>
</feature>
<accession>A0A0F9NXI5</accession>
<sequence length="416" mass="43411">MKKIIRLLPLLLLVFMVSDLHLARAQVASPTPFQLIEAFYYQHVLEDDDFLVMMRYDLGADGAAGGGDWDDFTGNDAFLDLDTETGTTVQTTQPPDIGPGLVAFYLDAADFAATSIDLAVSPGPEDEPTARLYSSPTTFTPNQSEGPFTITSDTGANIDASRAALGARVLDLVNSIERENLEDATDDPFHFDPAELVSAGGLLTAAGDDFAIAAFAPLPLIVPNIFENSTSVLGEDFGTTFISVLTANAASGQADVVVRDASVFSTGLSVLLRDSNSEEVLEIQSINSTTNTVTMTANLVNSYTTAAIAVLVATGLITSLEPQSGERATNSALEGFATSLGLSNWAGGMLFVATFGIALLIATGIASGSFVLGAAALPLVMIVAALAGWIPLNAVIIVAVIVVLLATVWVVRTVPS</sequence>
<gene>
    <name evidence="2" type="ORF">LCGC14_0913470</name>
</gene>
<keyword evidence="1" id="KW-1133">Transmembrane helix</keyword>
<dbReference type="AlphaFoldDB" id="A0A0F9NXI5"/>
<feature type="transmembrane region" description="Helical" evidence="1">
    <location>
        <begin position="345"/>
        <end position="363"/>
    </location>
</feature>
<protein>
    <submittedName>
        <fullName evidence="2">Uncharacterized protein</fullName>
    </submittedName>
</protein>
<comment type="caution">
    <text evidence="2">The sequence shown here is derived from an EMBL/GenBank/DDBJ whole genome shotgun (WGS) entry which is preliminary data.</text>
</comment>
<dbReference type="EMBL" id="LAZR01003046">
    <property type="protein sequence ID" value="KKN22589.1"/>
    <property type="molecule type" value="Genomic_DNA"/>
</dbReference>
<proteinExistence type="predicted"/>
<keyword evidence="1" id="KW-0812">Transmembrane</keyword>
<keyword evidence="1" id="KW-0472">Membrane</keyword>
<evidence type="ECO:0000256" key="1">
    <source>
        <dbReference type="SAM" id="Phobius"/>
    </source>
</evidence>
<evidence type="ECO:0000313" key="2">
    <source>
        <dbReference type="EMBL" id="KKN22589.1"/>
    </source>
</evidence>
<reference evidence="2" key="1">
    <citation type="journal article" date="2015" name="Nature">
        <title>Complex archaea that bridge the gap between prokaryotes and eukaryotes.</title>
        <authorList>
            <person name="Spang A."/>
            <person name="Saw J.H."/>
            <person name="Jorgensen S.L."/>
            <person name="Zaremba-Niedzwiedzka K."/>
            <person name="Martijn J."/>
            <person name="Lind A.E."/>
            <person name="van Eijk R."/>
            <person name="Schleper C."/>
            <person name="Guy L."/>
            <person name="Ettema T.J."/>
        </authorList>
    </citation>
    <scope>NUCLEOTIDE SEQUENCE</scope>
</reference>